<dbReference type="GO" id="GO:0005576">
    <property type="term" value="C:extracellular region"/>
    <property type="evidence" value="ECO:0007669"/>
    <property type="project" value="UniProtKB-SubCell"/>
</dbReference>
<keyword evidence="2 3" id="KW-0975">Bacterial flagellum</keyword>
<evidence type="ECO:0000313" key="6">
    <source>
        <dbReference type="EMBL" id="MBP0484583.1"/>
    </source>
</evidence>
<dbReference type="Pfam" id="PF00700">
    <property type="entry name" value="Flagellin_C"/>
    <property type="match status" value="1"/>
</dbReference>
<comment type="similarity">
    <text evidence="1 3">Belongs to the bacterial flagellin family.</text>
</comment>
<evidence type="ECO:0000256" key="3">
    <source>
        <dbReference type="RuleBase" id="RU362073"/>
    </source>
</evidence>
<comment type="function">
    <text evidence="3">Flagellin is the subunit protein which polymerizes to form the filaments of bacterial flagella.</text>
</comment>
<sequence length="348" mass="36493">MISSYGRAPSTLYSHLLRRNTNAELQRDLSTAEQELSTGVHADVYQSLGAGAAEALDLNASIARDEAQVTANKLLSGRIDTMSQSLTAIREALQPALEQAVSSGNLGSGAALRTAAEAALNSLISLGNATYGGRLVFGGTGALQQWSMPRNDTGLSPEGVIADALSAGLATPADLSARMADLDAIFGGTAADPAKQYDNLFYRGQMGGGRASVGIGNDDVLTYGVQANDTAFRDALQGLSMLASVELDAIPDPQVLAGWVDAATSLIEKGSAGFLALETELDSSSTRIDNANERMQDRMALYKGRVSDLVSVDPYEAATRITALETQLQASYAVTARLSSLSFLNFMR</sequence>
<comment type="caution">
    <text evidence="6">The sequence shown here is derived from an EMBL/GenBank/DDBJ whole genome shotgun (WGS) entry which is preliminary data.</text>
</comment>
<evidence type="ECO:0000256" key="2">
    <source>
        <dbReference type="ARBA" id="ARBA00023143"/>
    </source>
</evidence>
<protein>
    <recommendedName>
        <fullName evidence="3">Flagellin</fullName>
    </recommendedName>
</protein>
<evidence type="ECO:0000256" key="1">
    <source>
        <dbReference type="ARBA" id="ARBA00005709"/>
    </source>
</evidence>
<name>A0A940MTX0_9RHOB</name>
<dbReference type="InterPro" id="IPR046358">
    <property type="entry name" value="Flagellin_C"/>
</dbReference>
<dbReference type="RefSeq" id="WP_209363068.1">
    <property type="nucleotide sequence ID" value="NZ_JAGISH010000014.1"/>
</dbReference>
<evidence type="ECO:0000313" key="7">
    <source>
        <dbReference type="Proteomes" id="UP000675940"/>
    </source>
</evidence>
<accession>A0A940MTX0</accession>
<dbReference type="EMBL" id="JAGISH010000014">
    <property type="protein sequence ID" value="MBP0484583.1"/>
    <property type="molecule type" value="Genomic_DNA"/>
</dbReference>
<evidence type="ECO:0000259" key="4">
    <source>
        <dbReference type="Pfam" id="PF00669"/>
    </source>
</evidence>
<feature type="domain" description="Flagellin N-terminal" evidence="4">
    <location>
        <begin position="10"/>
        <end position="140"/>
    </location>
</feature>
<comment type="subcellular location">
    <subcellularLocation>
        <location evidence="3">Secreted</location>
    </subcellularLocation>
    <subcellularLocation>
        <location evidence="3">Bacterial flagellum</location>
    </subcellularLocation>
</comment>
<evidence type="ECO:0000259" key="5">
    <source>
        <dbReference type="Pfam" id="PF00700"/>
    </source>
</evidence>
<dbReference type="InterPro" id="IPR001029">
    <property type="entry name" value="Flagellin_N"/>
</dbReference>
<dbReference type="GO" id="GO:0005198">
    <property type="term" value="F:structural molecule activity"/>
    <property type="evidence" value="ECO:0007669"/>
    <property type="project" value="UniProtKB-UniRule"/>
</dbReference>
<dbReference type="Gene3D" id="1.20.1330.10">
    <property type="entry name" value="f41 fragment of flagellin, N-terminal domain"/>
    <property type="match status" value="1"/>
</dbReference>
<dbReference type="Proteomes" id="UP000675940">
    <property type="component" value="Unassembled WGS sequence"/>
</dbReference>
<reference evidence="6" key="1">
    <citation type="submission" date="2021-03" db="EMBL/GenBank/DDBJ databases">
        <title>Sagittula salina sp. nov. strain M10.9X isolated from the marine waste.</title>
        <authorList>
            <person name="Satari L."/>
            <person name="Molina-Menor E."/>
            <person name="Vidal-Verdu A."/>
            <person name="Pascual J."/>
            <person name="Pereto J."/>
            <person name="Porcar M."/>
        </authorList>
    </citation>
    <scope>NUCLEOTIDE SEQUENCE</scope>
    <source>
        <strain evidence="6">M10.9X</strain>
    </source>
</reference>
<dbReference type="GO" id="GO:0009288">
    <property type="term" value="C:bacterial-type flagellum"/>
    <property type="evidence" value="ECO:0007669"/>
    <property type="project" value="UniProtKB-SubCell"/>
</dbReference>
<dbReference type="SUPFAM" id="SSF64518">
    <property type="entry name" value="Phase 1 flagellin"/>
    <property type="match status" value="1"/>
</dbReference>
<dbReference type="Pfam" id="PF00669">
    <property type="entry name" value="Flagellin_N"/>
    <property type="match status" value="1"/>
</dbReference>
<proteinExistence type="inferred from homology"/>
<keyword evidence="7" id="KW-1185">Reference proteome</keyword>
<gene>
    <name evidence="6" type="ORF">J5474_19095</name>
</gene>
<keyword evidence="3" id="KW-0964">Secreted</keyword>
<feature type="domain" description="Flagellin C-terminal" evidence="5">
    <location>
        <begin position="277"/>
        <end position="346"/>
    </location>
</feature>
<organism evidence="6 7">
    <name type="scientific">Sagittula salina</name>
    <dbReference type="NCBI Taxonomy" id="2820268"/>
    <lineage>
        <taxon>Bacteria</taxon>
        <taxon>Pseudomonadati</taxon>
        <taxon>Pseudomonadota</taxon>
        <taxon>Alphaproteobacteria</taxon>
        <taxon>Rhodobacterales</taxon>
        <taxon>Roseobacteraceae</taxon>
        <taxon>Sagittula</taxon>
    </lineage>
</organism>
<dbReference type="AlphaFoldDB" id="A0A940MTX0"/>